<name>A0A4R2NIB9_9BACL</name>
<dbReference type="Proteomes" id="UP000295416">
    <property type="component" value="Unassembled WGS sequence"/>
</dbReference>
<dbReference type="InterPro" id="IPR036390">
    <property type="entry name" value="WH_DNA-bd_sf"/>
</dbReference>
<dbReference type="RefSeq" id="WP_132747841.1">
    <property type="nucleotide sequence ID" value="NZ_SLXK01000045.1"/>
</dbReference>
<dbReference type="PANTHER" id="PTHR43537:SF53">
    <property type="entry name" value="HTH-TYPE TRANSCRIPTIONAL REPRESSOR NANR"/>
    <property type="match status" value="1"/>
</dbReference>
<dbReference type="EMBL" id="SLXK01000045">
    <property type="protein sequence ID" value="TCP21157.1"/>
    <property type="molecule type" value="Genomic_DNA"/>
</dbReference>
<reference evidence="5 6" key="1">
    <citation type="submission" date="2019-03" db="EMBL/GenBank/DDBJ databases">
        <title>Genomic Encyclopedia of Type Strains, Phase IV (KMG-IV): sequencing the most valuable type-strain genomes for metagenomic binning, comparative biology and taxonomic classification.</title>
        <authorList>
            <person name="Goeker M."/>
        </authorList>
    </citation>
    <scope>NUCLEOTIDE SEQUENCE [LARGE SCALE GENOMIC DNA]</scope>
    <source>
        <strain evidence="5 6">DSM 19377</strain>
    </source>
</reference>
<dbReference type="SMART" id="SM00895">
    <property type="entry name" value="FCD"/>
    <property type="match status" value="1"/>
</dbReference>
<dbReference type="SUPFAM" id="SSF48008">
    <property type="entry name" value="GntR ligand-binding domain-like"/>
    <property type="match status" value="1"/>
</dbReference>
<dbReference type="SMART" id="SM00345">
    <property type="entry name" value="HTH_GNTR"/>
    <property type="match status" value="1"/>
</dbReference>
<dbReference type="GO" id="GO:0003677">
    <property type="term" value="F:DNA binding"/>
    <property type="evidence" value="ECO:0007669"/>
    <property type="project" value="UniProtKB-KW"/>
</dbReference>
<dbReference type="GO" id="GO:0003700">
    <property type="term" value="F:DNA-binding transcription factor activity"/>
    <property type="evidence" value="ECO:0007669"/>
    <property type="project" value="InterPro"/>
</dbReference>
<dbReference type="InterPro" id="IPR011711">
    <property type="entry name" value="GntR_C"/>
</dbReference>
<dbReference type="PROSITE" id="PS50949">
    <property type="entry name" value="HTH_GNTR"/>
    <property type="match status" value="1"/>
</dbReference>
<evidence type="ECO:0000313" key="6">
    <source>
        <dbReference type="Proteomes" id="UP000295416"/>
    </source>
</evidence>
<evidence type="ECO:0000256" key="3">
    <source>
        <dbReference type="ARBA" id="ARBA00023163"/>
    </source>
</evidence>
<dbReference type="InterPro" id="IPR008920">
    <property type="entry name" value="TF_FadR/GntR_C"/>
</dbReference>
<gene>
    <name evidence="5" type="ORF">EV207_14511</name>
</gene>
<dbReference type="InterPro" id="IPR000524">
    <property type="entry name" value="Tscrpt_reg_HTH_GntR"/>
</dbReference>
<dbReference type="Gene3D" id="1.20.120.530">
    <property type="entry name" value="GntR ligand-binding domain-like"/>
    <property type="match status" value="1"/>
</dbReference>
<dbReference type="CDD" id="cd07377">
    <property type="entry name" value="WHTH_GntR"/>
    <property type="match status" value="1"/>
</dbReference>
<dbReference type="SUPFAM" id="SSF46785">
    <property type="entry name" value="Winged helix' DNA-binding domain"/>
    <property type="match status" value="1"/>
</dbReference>
<evidence type="ECO:0000256" key="1">
    <source>
        <dbReference type="ARBA" id="ARBA00023015"/>
    </source>
</evidence>
<proteinExistence type="predicted"/>
<comment type="caution">
    <text evidence="5">The sequence shown here is derived from an EMBL/GenBank/DDBJ whole genome shotgun (WGS) entry which is preliminary data.</text>
</comment>
<dbReference type="InterPro" id="IPR036388">
    <property type="entry name" value="WH-like_DNA-bd_sf"/>
</dbReference>
<accession>A0A4R2NIB9</accession>
<organism evidence="5 6">
    <name type="scientific">Scopulibacillus darangshiensis</name>
    <dbReference type="NCBI Taxonomy" id="442528"/>
    <lineage>
        <taxon>Bacteria</taxon>
        <taxon>Bacillati</taxon>
        <taxon>Bacillota</taxon>
        <taxon>Bacilli</taxon>
        <taxon>Bacillales</taxon>
        <taxon>Sporolactobacillaceae</taxon>
        <taxon>Scopulibacillus</taxon>
    </lineage>
</organism>
<keyword evidence="1" id="KW-0805">Transcription regulation</keyword>
<evidence type="ECO:0000256" key="2">
    <source>
        <dbReference type="ARBA" id="ARBA00023125"/>
    </source>
</evidence>
<dbReference type="Pfam" id="PF00392">
    <property type="entry name" value="GntR"/>
    <property type="match status" value="1"/>
</dbReference>
<evidence type="ECO:0000259" key="4">
    <source>
        <dbReference type="PROSITE" id="PS50949"/>
    </source>
</evidence>
<dbReference type="Pfam" id="PF07729">
    <property type="entry name" value="FCD"/>
    <property type="match status" value="1"/>
</dbReference>
<keyword evidence="3" id="KW-0804">Transcription</keyword>
<dbReference type="OrthoDB" id="574518at2"/>
<sequence length="225" mass="25727">MSSQKQKSLKQRVYENVKKAILNRRIAPGNQLIEEVIAKQLKISRTPIRQAYQQLALDGLVEMIPNRGTFVVNPSIDEIKQAYDARGFLESKAASLAIAHITGSDIDEFEGMIEKEKKALADQDIEGYLSANKAFHLCIANKSQNQFLIQFIEKLINTTNIYIIFYDRLFGNWDRPASSPGEHQKILDLIKQKEIGKLENVLIRHNQTTYGKLNMPEYEFGVKEE</sequence>
<feature type="domain" description="HTH gntR-type" evidence="4">
    <location>
        <begin position="7"/>
        <end position="74"/>
    </location>
</feature>
<dbReference type="Gene3D" id="1.10.10.10">
    <property type="entry name" value="Winged helix-like DNA-binding domain superfamily/Winged helix DNA-binding domain"/>
    <property type="match status" value="1"/>
</dbReference>
<dbReference type="AlphaFoldDB" id="A0A4R2NIB9"/>
<keyword evidence="6" id="KW-1185">Reference proteome</keyword>
<keyword evidence="2 5" id="KW-0238">DNA-binding</keyword>
<protein>
    <submittedName>
        <fullName evidence="5">DNA-binding GntR family transcriptional regulator</fullName>
    </submittedName>
</protein>
<evidence type="ECO:0000313" key="5">
    <source>
        <dbReference type="EMBL" id="TCP21157.1"/>
    </source>
</evidence>
<dbReference type="PANTHER" id="PTHR43537">
    <property type="entry name" value="TRANSCRIPTIONAL REGULATOR, GNTR FAMILY"/>
    <property type="match status" value="1"/>
</dbReference>